<proteinExistence type="predicted"/>
<keyword evidence="1" id="KW-0812">Transmembrane</keyword>
<reference evidence="2" key="1">
    <citation type="journal article" date="2017" name="Arch. Virol.">
        <title>Complete genome sequence of shrimp hemocyte iridescent virus (SHIV) isolated from white leg shrimp, Litopenaeus vannamei.</title>
        <authorList>
            <person name="Qiu L."/>
            <person name="Chen M.M."/>
            <person name="Wang R.Y."/>
            <person name="Wan X.Y."/>
            <person name="Li C."/>
            <person name="Zhang Q.L."/>
            <person name="Dong X."/>
            <person name="Yang B."/>
            <person name="Xiang J.H."/>
            <person name="Huang J."/>
        </authorList>
    </citation>
    <scope>NUCLEOTIDE SEQUENCE [LARGE SCALE GENOMIC DNA]</scope>
    <source>
        <strain evidence="2">20141215</strain>
    </source>
</reference>
<sequence>MHYFQKNKIKKIISIQKMYYKDQASENFYDDYFGQGGGGGGGGGGTSTTDFPWYDPRAYKENYWVIGGVSVVVVILIIALIVYLWKRDKESTPELGYSSYYY</sequence>
<dbReference type="Proteomes" id="UP000297192">
    <property type="component" value="Segment"/>
</dbReference>
<keyword evidence="1" id="KW-1133">Transmembrane helix</keyword>
<accession>A0A291B105</accession>
<dbReference type="RefSeq" id="YP_010084922.1">
    <property type="nucleotide sequence ID" value="NC_055165.1"/>
</dbReference>
<evidence type="ECO:0000313" key="2">
    <source>
        <dbReference type="EMBL" id="ATE87179.1"/>
    </source>
</evidence>
<dbReference type="KEGG" id="vg:65099942"/>
<dbReference type="EMBL" id="MF599468">
    <property type="protein sequence ID" value="ATE87179.1"/>
    <property type="molecule type" value="Genomic_DNA"/>
</dbReference>
<organism evidence="2">
    <name type="scientific">Shrimp hemocyte iridescent virus</name>
    <dbReference type="NCBI Taxonomy" id="2039780"/>
    <lineage>
        <taxon>Viruses</taxon>
        <taxon>Varidnaviria</taxon>
        <taxon>Bamfordvirae</taxon>
        <taxon>Nucleocytoviricota</taxon>
        <taxon>Megaviricetes</taxon>
        <taxon>Pimascovirales</taxon>
        <taxon>Pimascovirales incertae sedis</taxon>
        <taxon>Iridoviridae</taxon>
        <taxon>Betairidovirinae</taxon>
        <taxon>Decapodiridovirus</taxon>
        <taxon>Decapodiridovirus litopenaeus1</taxon>
        <taxon>Decapod iridescent virus 1</taxon>
    </lineage>
</organism>
<keyword evidence="3" id="KW-1185">Reference proteome</keyword>
<evidence type="ECO:0000313" key="3">
    <source>
        <dbReference type="Proteomes" id="UP000297192"/>
    </source>
</evidence>
<feature type="transmembrane region" description="Helical" evidence="1">
    <location>
        <begin position="63"/>
        <end position="85"/>
    </location>
</feature>
<name>A0A291B105_9VIRU</name>
<gene>
    <name evidence="2" type="primary">170R</name>
</gene>
<dbReference type="GeneID" id="65099942"/>
<evidence type="ECO:0000256" key="1">
    <source>
        <dbReference type="SAM" id="Phobius"/>
    </source>
</evidence>
<keyword evidence="1" id="KW-0472">Membrane</keyword>
<reference evidence="2" key="2">
    <citation type="journal article" date="2017" name="Sci. Rep.">
        <title>Characterization of a new member of Iridoviridae, Shrimp hemocyte iridescent virus (SHIV), found in white leg shrimp (Litopenaeus vannamei).</title>
        <authorList>
            <person name="Qiu L."/>
            <person name="Chen M.M."/>
            <person name="Wan X.Y."/>
            <person name="Li C."/>
            <person name="Zhang Q.L."/>
            <person name="Wang R.Y."/>
            <person name="Cheng D.Y."/>
            <person name="Dong X."/>
            <person name="Yang B."/>
            <person name="Wang X.H."/>
            <person name="Xiang J.H."/>
            <person name="Huang J."/>
        </authorList>
    </citation>
    <scope>NUCLEOTIDE SEQUENCE [LARGE SCALE GENOMIC DNA]</scope>
    <source>
        <strain evidence="2">20141215</strain>
    </source>
</reference>
<protein>
    <submittedName>
        <fullName evidence="2">Uncharacterized protein</fullName>
    </submittedName>
</protein>